<name>X1BG98_9ZZZZ</name>
<organism evidence="1">
    <name type="scientific">marine sediment metagenome</name>
    <dbReference type="NCBI Taxonomy" id="412755"/>
    <lineage>
        <taxon>unclassified sequences</taxon>
        <taxon>metagenomes</taxon>
        <taxon>ecological metagenomes</taxon>
    </lineage>
</organism>
<evidence type="ECO:0000313" key="1">
    <source>
        <dbReference type="EMBL" id="GAG94020.1"/>
    </source>
</evidence>
<dbReference type="Gene3D" id="3.30.40.220">
    <property type="match status" value="1"/>
</dbReference>
<sequence>DKEKIGIDRKNNNIGYTIKNSVPCCWPCNKFKRAIDSKYFLYMCKKIGNYHYI</sequence>
<feature type="non-terminal residue" evidence="1">
    <location>
        <position position="1"/>
    </location>
</feature>
<accession>X1BG98</accession>
<gene>
    <name evidence="1" type="ORF">S01H4_40779</name>
</gene>
<comment type="caution">
    <text evidence="1">The sequence shown here is derived from an EMBL/GenBank/DDBJ whole genome shotgun (WGS) entry which is preliminary data.</text>
</comment>
<proteinExistence type="predicted"/>
<dbReference type="AlphaFoldDB" id="X1BG98"/>
<dbReference type="EMBL" id="BART01022246">
    <property type="protein sequence ID" value="GAG94020.1"/>
    <property type="molecule type" value="Genomic_DNA"/>
</dbReference>
<reference evidence="1" key="1">
    <citation type="journal article" date="2014" name="Front. Microbiol.">
        <title>High frequency of phylogenetically diverse reductive dehalogenase-homologous genes in deep subseafloor sedimentary metagenomes.</title>
        <authorList>
            <person name="Kawai M."/>
            <person name="Futagami T."/>
            <person name="Toyoda A."/>
            <person name="Takaki Y."/>
            <person name="Nishi S."/>
            <person name="Hori S."/>
            <person name="Arai W."/>
            <person name="Tsubouchi T."/>
            <person name="Morono Y."/>
            <person name="Uchiyama I."/>
            <person name="Ito T."/>
            <person name="Fujiyama A."/>
            <person name="Inagaki F."/>
            <person name="Takami H."/>
        </authorList>
    </citation>
    <scope>NUCLEOTIDE SEQUENCE</scope>
    <source>
        <strain evidence="1">Expedition CK06-06</strain>
    </source>
</reference>
<protein>
    <submittedName>
        <fullName evidence="1">Uncharacterized protein</fullName>
    </submittedName>
</protein>